<dbReference type="PANTHER" id="PTHR30629">
    <property type="entry name" value="PROPHAGE INTEGRASE"/>
    <property type="match status" value="1"/>
</dbReference>
<dbReference type="CDD" id="cd01189">
    <property type="entry name" value="INT_ICEBs1_C_like"/>
    <property type="match status" value="1"/>
</dbReference>
<comment type="function">
    <text evidence="9">Integrase is necessary for integration of the phage into the host genome by site-specific recombination. In conjunction with excisionase, integrase is also necessary for excision of the prophage from the host genome.</text>
</comment>
<dbReference type="InterPro" id="IPR011010">
    <property type="entry name" value="DNA_brk_join_enz"/>
</dbReference>
<dbReference type="OrthoDB" id="3956at10239"/>
<dbReference type="InterPro" id="IPR010998">
    <property type="entry name" value="Integrase_recombinase_N"/>
</dbReference>
<dbReference type="GO" id="GO:0046718">
    <property type="term" value="P:symbiont entry into host cell"/>
    <property type="evidence" value="ECO:0007669"/>
    <property type="project" value="UniProtKB-KW"/>
</dbReference>
<dbReference type="Proteomes" id="UP000203929">
    <property type="component" value="Segment"/>
</dbReference>
<keyword evidence="5 10" id="KW-0238">DNA-binding</keyword>
<feature type="domain" description="Tyr recombinase" evidence="11">
    <location>
        <begin position="167"/>
        <end position="370"/>
    </location>
</feature>
<keyword evidence="3" id="KW-0808">Transferase</keyword>
<dbReference type="EMBL" id="KR905068">
    <property type="protein sequence ID" value="ALJ97965.1"/>
    <property type="molecule type" value="Genomic_DNA"/>
</dbReference>
<dbReference type="GO" id="GO:0006310">
    <property type="term" value="P:DNA recombination"/>
    <property type="evidence" value="ECO:0007669"/>
    <property type="project" value="UniProtKB-KW"/>
</dbReference>
<feature type="domain" description="Core-binding (CB)" evidence="12">
    <location>
        <begin position="63"/>
        <end position="144"/>
    </location>
</feature>
<keyword evidence="4" id="KW-0229">DNA integration</keyword>
<dbReference type="GO" id="GO:0003677">
    <property type="term" value="F:DNA binding"/>
    <property type="evidence" value="ECO:0007669"/>
    <property type="project" value="UniProtKB-UniRule"/>
</dbReference>
<dbReference type="Pfam" id="PF00589">
    <property type="entry name" value="Phage_integrase"/>
    <property type="match status" value="1"/>
</dbReference>
<protein>
    <recommendedName>
        <fullName evidence="2">Integrase</fullName>
    </recommendedName>
</protein>
<sequence>MATISITQENTGKWRYRVYYYDNQGIRHAKSKRGYARQAAAKRDAQILASELEQGANMLDREVGFVNYFEEWLTRYKRGKHAKVTENRYDYFKAALEEFFGVAKLKDITLDRWQDFINSYGKTHAKDTVRKINAYVRGMVKAAINNQILNRDFTQGVEFVGKAAKDPGLKFLELPFLKKLKDLVYKTANFQANTSYAIAVGLGTGMRYSEVVGLTWADVDFKNQQLNIDKTWDYHFGQGLMPTKTPSSVRVIDMPEDLTQLLKKLKKEQTEAFMAQGYRDPLNLVFRSTRHLVPTDAATNKMLKSYQTQIQVPAHKQITFHGLRHDHVAYLASQNVDIYYISRRLGHKDVSMTLRIYEHMFKKAEAKQVKKTLKALDNL</sequence>
<dbReference type="GO" id="GO:0015074">
    <property type="term" value="P:DNA integration"/>
    <property type="evidence" value="ECO:0007669"/>
    <property type="project" value="UniProtKB-KW"/>
</dbReference>
<evidence type="ECO:0000256" key="1">
    <source>
        <dbReference type="ARBA" id="ARBA00008857"/>
    </source>
</evidence>
<evidence type="ECO:0000256" key="10">
    <source>
        <dbReference type="PROSITE-ProRule" id="PRU01248"/>
    </source>
</evidence>
<evidence type="ECO:0000256" key="5">
    <source>
        <dbReference type="ARBA" id="ARBA00023125"/>
    </source>
</evidence>
<dbReference type="SUPFAM" id="SSF56349">
    <property type="entry name" value="DNA breaking-rejoining enzymes"/>
    <property type="match status" value="1"/>
</dbReference>
<proteinExistence type="inferred from homology"/>
<evidence type="ECO:0000256" key="2">
    <source>
        <dbReference type="ARBA" id="ARBA00016082"/>
    </source>
</evidence>
<evidence type="ECO:0000256" key="9">
    <source>
        <dbReference type="ARBA" id="ARBA00049605"/>
    </source>
</evidence>
<dbReference type="GeneID" id="26628298"/>
<evidence type="ECO:0000256" key="6">
    <source>
        <dbReference type="ARBA" id="ARBA00023172"/>
    </source>
</evidence>
<dbReference type="PANTHER" id="PTHR30629:SF2">
    <property type="entry name" value="PROPHAGE INTEGRASE INTS-RELATED"/>
    <property type="match status" value="1"/>
</dbReference>
<gene>
    <name evidence="13" type="ORF">iA2_23</name>
</gene>
<dbReference type="InterPro" id="IPR050808">
    <property type="entry name" value="Phage_Integrase"/>
</dbReference>
<dbReference type="Gene3D" id="1.10.150.130">
    <property type="match status" value="1"/>
</dbReference>
<dbReference type="InterPro" id="IPR044068">
    <property type="entry name" value="CB"/>
</dbReference>
<name>A0A0P0IXL3_9CAUD</name>
<evidence type="ECO:0000256" key="7">
    <source>
        <dbReference type="ARBA" id="ARBA00023195"/>
    </source>
</evidence>
<keyword evidence="6" id="KW-0233">DNA recombination</keyword>
<dbReference type="InterPro" id="IPR013762">
    <property type="entry name" value="Integrase-like_cat_sf"/>
</dbReference>
<dbReference type="GO" id="GO:0075713">
    <property type="term" value="P:establishment of integrated proviral latency"/>
    <property type="evidence" value="ECO:0007669"/>
    <property type="project" value="UniProtKB-KW"/>
</dbReference>
<dbReference type="Gene3D" id="1.10.443.10">
    <property type="entry name" value="Intergrase catalytic core"/>
    <property type="match status" value="1"/>
</dbReference>
<dbReference type="GO" id="GO:0016740">
    <property type="term" value="F:transferase activity"/>
    <property type="evidence" value="ECO:0007669"/>
    <property type="project" value="UniProtKB-KW"/>
</dbReference>
<organism evidence="13 14">
    <name type="scientific">Lactobacillus phage iA2</name>
    <dbReference type="NCBI Taxonomy" id="1739609"/>
    <lineage>
        <taxon>Viruses</taxon>
        <taxon>Duplodnaviria</taxon>
        <taxon>Heunggongvirae</taxon>
        <taxon>Uroviricota</taxon>
        <taxon>Caudoviricetes</taxon>
        <taxon>Iaduovirus</taxon>
        <taxon>Iaduovirus iA2</taxon>
    </lineage>
</organism>
<accession>A0A0P0IXL3</accession>
<dbReference type="PROSITE" id="PS51898">
    <property type="entry name" value="TYR_RECOMBINASE"/>
    <property type="match status" value="1"/>
</dbReference>
<reference evidence="13 14" key="1">
    <citation type="journal article" date="2016" name="Appl. Environ. Microbiol.">
        <title>Genomic Diversity of Phages Infecting Probiotic Strains of Lactobacillus paracasei.</title>
        <authorList>
            <person name="Mercanti D.J."/>
            <person name="Rousseau G.M."/>
            <person name="Capra M.L."/>
            <person name="Quiberoni A."/>
            <person name="Tremblay D.M."/>
            <person name="Labrie S.J."/>
            <person name="Moineau S."/>
        </authorList>
    </citation>
    <scope>NUCLEOTIDE SEQUENCE [LARGE SCALE GENOMIC DNA]</scope>
</reference>
<evidence type="ECO:0000256" key="4">
    <source>
        <dbReference type="ARBA" id="ARBA00022908"/>
    </source>
</evidence>
<evidence type="ECO:0000256" key="8">
    <source>
        <dbReference type="ARBA" id="ARBA00023296"/>
    </source>
</evidence>
<comment type="similarity">
    <text evidence="1">Belongs to the 'phage' integrase family.</text>
</comment>
<dbReference type="PROSITE" id="PS51900">
    <property type="entry name" value="CB"/>
    <property type="match status" value="1"/>
</dbReference>
<keyword evidence="8" id="KW-1160">Virus entry into host cell</keyword>
<dbReference type="GO" id="GO:0044826">
    <property type="term" value="P:viral genome integration into host DNA"/>
    <property type="evidence" value="ECO:0007669"/>
    <property type="project" value="UniProtKB-KW"/>
</dbReference>
<evidence type="ECO:0000259" key="12">
    <source>
        <dbReference type="PROSITE" id="PS51900"/>
    </source>
</evidence>
<keyword evidence="14" id="KW-1185">Reference proteome</keyword>
<keyword evidence="7" id="KW-1179">Viral genome integration</keyword>
<dbReference type="InterPro" id="IPR002104">
    <property type="entry name" value="Integrase_catalytic"/>
</dbReference>
<evidence type="ECO:0000313" key="14">
    <source>
        <dbReference type="Proteomes" id="UP000203929"/>
    </source>
</evidence>
<evidence type="ECO:0000256" key="3">
    <source>
        <dbReference type="ARBA" id="ARBA00022679"/>
    </source>
</evidence>
<evidence type="ECO:0000259" key="11">
    <source>
        <dbReference type="PROSITE" id="PS51898"/>
    </source>
</evidence>
<evidence type="ECO:0000313" key="13">
    <source>
        <dbReference type="EMBL" id="ALJ97965.1"/>
    </source>
</evidence>
<dbReference type="RefSeq" id="YP_009201516.1">
    <property type="nucleotide sequence ID" value="NC_028830.1"/>
</dbReference>
<dbReference type="KEGG" id="vg:26628298"/>